<dbReference type="InterPro" id="IPR018967">
    <property type="entry name" value="FeS-contain_CDGSH-typ"/>
</dbReference>
<evidence type="ECO:0000256" key="4">
    <source>
        <dbReference type="ARBA" id="ARBA00023014"/>
    </source>
</evidence>
<dbReference type="OrthoDB" id="15717at2759"/>
<name>A0A6P4YB89_BRABE</name>
<dbReference type="RefSeq" id="XP_019614086.1">
    <property type="nucleotide sequence ID" value="XM_019758527.1"/>
</dbReference>
<dbReference type="PANTHER" id="PTHR46491">
    <property type="entry name" value="CDGSH IRON SULFUR DOMAIN PROTEIN HOMOLOG"/>
    <property type="match status" value="1"/>
</dbReference>
<evidence type="ECO:0000259" key="6">
    <source>
        <dbReference type="SMART" id="SM00704"/>
    </source>
</evidence>
<dbReference type="RefSeq" id="XP_019614085.1">
    <property type="nucleotide sequence ID" value="XM_019758526.1"/>
</dbReference>
<dbReference type="Gene3D" id="3.40.5.90">
    <property type="entry name" value="CDGSH iron-sulfur domain, mitoNEET-type"/>
    <property type="match status" value="2"/>
</dbReference>
<dbReference type="InterPro" id="IPR042216">
    <property type="entry name" value="MitoNEET_CISD"/>
</dbReference>
<evidence type="ECO:0000256" key="3">
    <source>
        <dbReference type="ARBA" id="ARBA00023004"/>
    </source>
</evidence>
<dbReference type="PANTHER" id="PTHR46491:SF3">
    <property type="entry name" value="CDGSH IRON-SULFUR DOMAIN-CONTAINING PROTEIN 3, MITOCHONDRIAL"/>
    <property type="match status" value="1"/>
</dbReference>
<keyword evidence="2" id="KW-0479">Metal-binding</keyword>
<dbReference type="GeneID" id="109462035"/>
<evidence type="ECO:0000313" key="9">
    <source>
        <dbReference type="RefSeq" id="XP_019614086.1"/>
    </source>
</evidence>
<proteinExistence type="predicted"/>
<dbReference type="GO" id="GO:0005739">
    <property type="term" value="C:mitochondrion"/>
    <property type="evidence" value="ECO:0007669"/>
    <property type="project" value="TreeGrafter"/>
</dbReference>
<sequence length="140" mass="15331">MTDTTSADPEEAQAVAMATQPPADKQLYPAVAMYGPCNVFDLEPGKVKLWCRCGLSKKQPWCDGSHKGTGITPLRWQVPPQPQRLYALCACKYSADPPYCDATHTNLPCQVLQRQGACLNKDGHDKSTKLCTGCGWVPDF</sequence>
<evidence type="ECO:0000313" key="7">
    <source>
        <dbReference type="Proteomes" id="UP000515135"/>
    </source>
</evidence>
<feature type="domain" description="Iron-binding zinc finger CDGSH type" evidence="6">
    <location>
        <begin position="77"/>
        <end position="110"/>
    </location>
</feature>
<reference evidence="8 9" key="1">
    <citation type="submission" date="2025-04" db="UniProtKB">
        <authorList>
            <consortium name="RefSeq"/>
        </authorList>
    </citation>
    <scope>IDENTIFICATION</scope>
    <source>
        <tissue evidence="8 9">Gonad</tissue>
    </source>
</reference>
<dbReference type="Pfam" id="PF09360">
    <property type="entry name" value="zf-CDGSH"/>
    <property type="match status" value="1"/>
</dbReference>
<accession>A0A6P4YB89</accession>
<gene>
    <name evidence="8 9" type="primary">LOC109462035</name>
</gene>
<feature type="domain" description="Iron-binding zinc finger CDGSH type" evidence="6">
    <location>
        <begin position="38"/>
        <end position="72"/>
    </location>
</feature>
<evidence type="ECO:0000256" key="5">
    <source>
        <dbReference type="ARBA" id="ARBA00034078"/>
    </source>
</evidence>
<keyword evidence="4" id="KW-0411">Iron-sulfur</keyword>
<dbReference type="InterPro" id="IPR052950">
    <property type="entry name" value="CISD"/>
</dbReference>
<dbReference type="AlphaFoldDB" id="A0A6P4YB89"/>
<comment type="cofactor">
    <cofactor evidence="5">
        <name>[2Fe-2S] cluster</name>
        <dbReference type="ChEBI" id="CHEBI:190135"/>
    </cofactor>
</comment>
<dbReference type="SMART" id="SM00704">
    <property type="entry name" value="ZnF_CDGSH"/>
    <property type="match status" value="2"/>
</dbReference>
<protein>
    <submittedName>
        <fullName evidence="8 9">CDGSH iron-sulfur domain-containing protein 3, mitochondrial-like</fullName>
    </submittedName>
</protein>
<keyword evidence="7" id="KW-1185">Reference proteome</keyword>
<dbReference type="GO" id="GO:0051537">
    <property type="term" value="F:2 iron, 2 sulfur cluster binding"/>
    <property type="evidence" value="ECO:0007669"/>
    <property type="project" value="UniProtKB-KW"/>
</dbReference>
<dbReference type="KEGG" id="bbel:109462035"/>
<keyword evidence="1" id="KW-0001">2Fe-2S</keyword>
<evidence type="ECO:0000256" key="2">
    <source>
        <dbReference type="ARBA" id="ARBA00022723"/>
    </source>
</evidence>
<dbReference type="GO" id="GO:0046872">
    <property type="term" value="F:metal ion binding"/>
    <property type="evidence" value="ECO:0007669"/>
    <property type="project" value="UniProtKB-KW"/>
</dbReference>
<evidence type="ECO:0000313" key="8">
    <source>
        <dbReference type="RefSeq" id="XP_019614085.1"/>
    </source>
</evidence>
<dbReference type="Proteomes" id="UP000515135">
    <property type="component" value="Unplaced"/>
</dbReference>
<keyword evidence="3" id="KW-0408">Iron</keyword>
<evidence type="ECO:0000256" key="1">
    <source>
        <dbReference type="ARBA" id="ARBA00022714"/>
    </source>
</evidence>
<organism evidence="7 9">
    <name type="scientific">Branchiostoma belcheri</name>
    <name type="common">Amphioxus</name>
    <dbReference type="NCBI Taxonomy" id="7741"/>
    <lineage>
        <taxon>Eukaryota</taxon>
        <taxon>Metazoa</taxon>
        <taxon>Chordata</taxon>
        <taxon>Cephalochordata</taxon>
        <taxon>Leptocardii</taxon>
        <taxon>Amphioxiformes</taxon>
        <taxon>Branchiostomatidae</taxon>
        <taxon>Branchiostoma</taxon>
    </lineage>
</organism>